<gene>
    <name evidence="1" type="ORF">DPBNPPHM_00045</name>
    <name evidence="2" type="ORF">OPDIPICF_00359</name>
</gene>
<accession>A0A5S9MRQ5</accession>
<dbReference type="EMBL" id="CACSII010000001">
    <property type="protein sequence ID" value="CAA0078541.1"/>
    <property type="molecule type" value="Genomic_DNA"/>
</dbReference>
<reference evidence="3 4" key="1">
    <citation type="submission" date="2019-11" db="EMBL/GenBank/DDBJ databases">
        <authorList>
            <person name="Holert J."/>
        </authorList>
    </citation>
    <scope>NUCLEOTIDE SEQUENCE [LARGE SCALE GENOMIC DNA]</scope>
    <source>
        <strain evidence="1">BC5_2</strain>
        <strain evidence="2">SB11_3</strain>
    </source>
</reference>
<dbReference type="Proteomes" id="UP000441399">
    <property type="component" value="Unassembled WGS sequence"/>
</dbReference>
<evidence type="ECO:0000313" key="3">
    <source>
        <dbReference type="Proteomes" id="UP000434580"/>
    </source>
</evidence>
<evidence type="ECO:0000313" key="1">
    <source>
        <dbReference type="EMBL" id="CAA0078541.1"/>
    </source>
</evidence>
<dbReference type="AlphaFoldDB" id="A0A5S9MRQ5"/>
<protein>
    <submittedName>
        <fullName evidence="1">Uncharacterized protein</fullName>
    </submittedName>
</protein>
<dbReference type="Proteomes" id="UP000434580">
    <property type="component" value="Unassembled WGS sequence"/>
</dbReference>
<evidence type="ECO:0000313" key="2">
    <source>
        <dbReference type="EMBL" id="CAA0081929.1"/>
    </source>
</evidence>
<evidence type="ECO:0000313" key="4">
    <source>
        <dbReference type="Proteomes" id="UP000441399"/>
    </source>
</evidence>
<proteinExistence type="predicted"/>
<dbReference type="OrthoDB" id="9872037at2"/>
<keyword evidence="4" id="KW-1185">Reference proteome</keyword>
<organism evidence="1 3">
    <name type="scientific">BD1-7 clade bacterium</name>
    <dbReference type="NCBI Taxonomy" id="2029982"/>
    <lineage>
        <taxon>Bacteria</taxon>
        <taxon>Pseudomonadati</taxon>
        <taxon>Pseudomonadota</taxon>
        <taxon>Gammaproteobacteria</taxon>
        <taxon>Cellvibrionales</taxon>
        <taxon>Spongiibacteraceae</taxon>
        <taxon>BD1-7 clade</taxon>
    </lineage>
</organism>
<name>A0A5S9MRQ5_9GAMM</name>
<dbReference type="EMBL" id="CACSIO010000001">
    <property type="protein sequence ID" value="CAA0081929.1"/>
    <property type="molecule type" value="Genomic_DNA"/>
</dbReference>
<sequence length="147" mass="17518">MAAHSHPTGRYRAYKKINGREHQFYFRTLEEAQAKQKELDSMARLKPKKVFADCGRLVGFRFYRHKRNGHVAMRVQVRIKGKDHRTEYVWRDSFEALWNKTIDLWSSLHGLHSTDLRDYREKIRDAKRIYLRDLAELESLELAGALD</sequence>